<dbReference type="InterPro" id="IPR050438">
    <property type="entry name" value="LMW_PTPase"/>
</dbReference>
<dbReference type="PANTHER" id="PTHR11717:SF7">
    <property type="entry name" value="LOW MOLECULAR WEIGHT PHOSPHOTYROSINE PROTEIN PHOSPHATASE"/>
    <property type="match status" value="1"/>
</dbReference>
<feature type="active site" evidence="5">
    <location>
        <position position="48"/>
    </location>
</feature>
<dbReference type="RefSeq" id="WP_173216257.1">
    <property type="nucleotide sequence ID" value="NZ_CP053921.1"/>
</dbReference>
<evidence type="ECO:0000256" key="3">
    <source>
        <dbReference type="ARBA" id="ARBA00022801"/>
    </source>
</evidence>
<name>A0A7D4BCD1_9SPHN</name>
<dbReference type="KEGG" id="emv:HQR01_08535"/>
<evidence type="ECO:0000256" key="5">
    <source>
        <dbReference type="PIRSR" id="PIRSR617867-1"/>
    </source>
</evidence>
<evidence type="ECO:0000256" key="2">
    <source>
        <dbReference type="ARBA" id="ARBA00013064"/>
    </source>
</evidence>
<dbReference type="Proteomes" id="UP000504693">
    <property type="component" value="Chromosome"/>
</dbReference>
<dbReference type="SMART" id="SM00226">
    <property type="entry name" value="LMWPc"/>
    <property type="match status" value="1"/>
</dbReference>
<feature type="domain" description="Phosphotyrosine protein phosphatase I" evidence="6">
    <location>
        <begin position="36"/>
        <end position="183"/>
    </location>
</feature>
<evidence type="ECO:0000313" key="8">
    <source>
        <dbReference type="Proteomes" id="UP000504693"/>
    </source>
</evidence>
<sequence>MSSGGRGRRFESSLPDHFTCAGSSQSQAREEALTIPSVLFVCLGNICRSPLAEAAFRRAAETAGLAAEVDSAGTAAYHVGEPPDPRSIAEAARHGIDIRHYRGRQLSVEDFHRFTWIIGMDASNMANIALRNPGDGKARIAMLLDLVPGREGADLADPWYGGEDNFRDTWADVTAGAAALVRLLGEP</sequence>
<feature type="active site" description="Proton donor" evidence="5">
    <location>
        <position position="157"/>
    </location>
</feature>
<dbReference type="PRINTS" id="PR00719">
    <property type="entry name" value="LMWPTPASE"/>
</dbReference>
<gene>
    <name evidence="7" type="ORF">HQR01_08535</name>
</gene>
<evidence type="ECO:0000256" key="1">
    <source>
        <dbReference type="ARBA" id="ARBA00011063"/>
    </source>
</evidence>
<evidence type="ECO:0000313" key="7">
    <source>
        <dbReference type="EMBL" id="QKG72726.1"/>
    </source>
</evidence>
<dbReference type="EC" id="3.1.3.48" evidence="2"/>
<protein>
    <recommendedName>
        <fullName evidence="2">protein-tyrosine-phosphatase</fullName>
        <ecNumber evidence="2">3.1.3.48</ecNumber>
    </recommendedName>
</protein>
<dbReference type="SUPFAM" id="SSF52788">
    <property type="entry name" value="Phosphotyrosine protein phosphatases I"/>
    <property type="match status" value="1"/>
</dbReference>
<dbReference type="InterPro" id="IPR017867">
    <property type="entry name" value="Tyr_phospatase_low_mol_wt"/>
</dbReference>
<dbReference type="GO" id="GO:0004725">
    <property type="term" value="F:protein tyrosine phosphatase activity"/>
    <property type="evidence" value="ECO:0007669"/>
    <property type="project" value="UniProtKB-EC"/>
</dbReference>
<evidence type="ECO:0000259" key="6">
    <source>
        <dbReference type="SMART" id="SM00226"/>
    </source>
</evidence>
<dbReference type="InterPro" id="IPR023485">
    <property type="entry name" value="Ptyr_pPase"/>
</dbReference>
<dbReference type="AlphaFoldDB" id="A0A7D4BCD1"/>
<keyword evidence="8" id="KW-1185">Reference proteome</keyword>
<keyword evidence="3" id="KW-0378">Hydrolase</keyword>
<accession>A0A7D4BCD1</accession>
<dbReference type="InterPro" id="IPR036196">
    <property type="entry name" value="Ptyr_pPase_sf"/>
</dbReference>
<dbReference type="Pfam" id="PF01451">
    <property type="entry name" value="LMWPc"/>
    <property type="match status" value="1"/>
</dbReference>
<proteinExistence type="inferred from homology"/>
<dbReference type="EMBL" id="CP053921">
    <property type="protein sequence ID" value="QKG72726.1"/>
    <property type="molecule type" value="Genomic_DNA"/>
</dbReference>
<dbReference type="CDD" id="cd16343">
    <property type="entry name" value="LMWPTP"/>
    <property type="match status" value="1"/>
</dbReference>
<organism evidence="7 8">
    <name type="scientific">Erythrobacter mangrovi</name>
    <dbReference type="NCBI Taxonomy" id="2739433"/>
    <lineage>
        <taxon>Bacteria</taxon>
        <taxon>Pseudomonadati</taxon>
        <taxon>Pseudomonadota</taxon>
        <taxon>Alphaproteobacteria</taxon>
        <taxon>Sphingomonadales</taxon>
        <taxon>Erythrobacteraceae</taxon>
        <taxon>Erythrobacter/Porphyrobacter group</taxon>
        <taxon>Erythrobacter</taxon>
    </lineage>
</organism>
<comment type="similarity">
    <text evidence="1">Belongs to the low molecular weight phosphotyrosine protein phosphatase family.</text>
</comment>
<dbReference type="Gene3D" id="3.40.50.2300">
    <property type="match status" value="1"/>
</dbReference>
<feature type="active site" description="Nucleophile" evidence="5">
    <location>
        <position position="42"/>
    </location>
</feature>
<evidence type="ECO:0000256" key="4">
    <source>
        <dbReference type="ARBA" id="ARBA00022912"/>
    </source>
</evidence>
<reference evidence="7 8" key="1">
    <citation type="submission" date="2020-05" db="EMBL/GenBank/DDBJ databases">
        <title>Erythrobacter mangrovi sp. nov., isolated from rhizosphere soil of mangrove plant (Kandelia candel).</title>
        <authorList>
            <person name="Ye Y.H."/>
        </authorList>
    </citation>
    <scope>NUCLEOTIDE SEQUENCE [LARGE SCALE GENOMIC DNA]</scope>
    <source>
        <strain evidence="7 8">EB310</strain>
    </source>
</reference>
<keyword evidence="4" id="KW-0904">Protein phosphatase</keyword>
<dbReference type="PANTHER" id="PTHR11717">
    <property type="entry name" value="LOW MOLECULAR WEIGHT PROTEIN TYROSINE PHOSPHATASE"/>
    <property type="match status" value="1"/>
</dbReference>